<evidence type="ECO:0000313" key="16">
    <source>
        <dbReference type="EMBL" id="WGW13698.1"/>
    </source>
</evidence>
<keyword evidence="8" id="KW-0067">ATP-binding</keyword>
<evidence type="ECO:0000256" key="7">
    <source>
        <dbReference type="ARBA" id="ARBA00022777"/>
    </source>
</evidence>
<dbReference type="Proteomes" id="UP001209083">
    <property type="component" value="Chromosome"/>
</dbReference>
<comment type="similarity">
    <text evidence="2">Belongs to the ThiD family.</text>
</comment>
<keyword evidence="17" id="KW-1185">Reference proteome</keyword>
<reference evidence="16 17" key="1">
    <citation type="submission" date="2023-05" db="EMBL/GenBank/DDBJ databases">
        <title>Lithophilousrod everest ZFBP1038 complete genpme.</title>
        <authorList>
            <person name="Tian M."/>
        </authorList>
    </citation>
    <scope>NUCLEOTIDE SEQUENCE [LARGE SCALE GENOMIC DNA]</scope>
    <source>
        <strain evidence="16 17">ZFBP1038</strain>
    </source>
</reference>
<dbReference type="GO" id="GO:0008972">
    <property type="term" value="F:phosphomethylpyrimidine kinase activity"/>
    <property type="evidence" value="ECO:0007669"/>
    <property type="project" value="UniProtKB-EC"/>
</dbReference>
<keyword evidence="7 16" id="KW-0418">Kinase</keyword>
<feature type="domain" description="Pyridoxamine kinase/Phosphomethylpyrimidine kinase" evidence="15">
    <location>
        <begin position="12"/>
        <end position="248"/>
    </location>
</feature>
<evidence type="ECO:0000256" key="3">
    <source>
        <dbReference type="ARBA" id="ARBA00012104"/>
    </source>
</evidence>
<comment type="function">
    <text evidence="1">Catalyzes the phosphorylation of hydroxymethylpyrimidine phosphate (HMP-P) to HMP-PP, and of HMP to HMP-P.</text>
</comment>
<comment type="catalytic activity">
    <reaction evidence="14">
        <text>pyridoxal + ATP = pyridoxal 5'-phosphate + ADP + H(+)</text>
        <dbReference type="Rhea" id="RHEA:10224"/>
        <dbReference type="ChEBI" id="CHEBI:15378"/>
        <dbReference type="ChEBI" id="CHEBI:17310"/>
        <dbReference type="ChEBI" id="CHEBI:30616"/>
        <dbReference type="ChEBI" id="CHEBI:456216"/>
        <dbReference type="ChEBI" id="CHEBI:597326"/>
        <dbReference type="EC" id="2.7.1.35"/>
    </reaction>
</comment>
<evidence type="ECO:0000259" key="15">
    <source>
        <dbReference type="Pfam" id="PF08543"/>
    </source>
</evidence>
<evidence type="ECO:0000256" key="11">
    <source>
        <dbReference type="ARBA" id="ARBA00042348"/>
    </source>
</evidence>
<gene>
    <name evidence="16" type="primary">thiD</name>
    <name evidence="16" type="ORF">LWF01_08055</name>
</gene>
<dbReference type="InterPro" id="IPR029056">
    <property type="entry name" value="Ribokinase-like"/>
</dbReference>
<protein>
    <recommendedName>
        <fullName evidence="3">pyridoxal kinase</fullName>
        <ecNumber evidence="3">2.7.1.35</ecNumber>
    </recommendedName>
    <alternativeName>
        <fullName evidence="11">PN/PL/PM kinase</fullName>
    </alternativeName>
    <alternativeName>
        <fullName evidence="12">Pyridoxal kinase</fullName>
    </alternativeName>
    <alternativeName>
        <fullName evidence="10">Pyridoxamine kinase</fullName>
    </alternativeName>
    <alternativeName>
        <fullName evidence="13">Vitamin B6 kinase</fullName>
    </alternativeName>
</protein>
<evidence type="ECO:0000256" key="8">
    <source>
        <dbReference type="ARBA" id="ARBA00022840"/>
    </source>
</evidence>
<evidence type="ECO:0000256" key="12">
    <source>
        <dbReference type="ARBA" id="ARBA00042396"/>
    </source>
</evidence>
<evidence type="ECO:0000256" key="13">
    <source>
        <dbReference type="ARBA" id="ARBA00042531"/>
    </source>
</evidence>
<keyword evidence="4 16" id="KW-0808">Transferase</keyword>
<evidence type="ECO:0000256" key="4">
    <source>
        <dbReference type="ARBA" id="ARBA00022679"/>
    </source>
</evidence>
<dbReference type="EC" id="2.7.1.35" evidence="3"/>
<evidence type="ECO:0000256" key="2">
    <source>
        <dbReference type="ARBA" id="ARBA00009879"/>
    </source>
</evidence>
<dbReference type="PANTHER" id="PTHR20858:SF19">
    <property type="entry name" value="PYRIDOXINE KINASE"/>
    <property type="match status" value="1"/>
</dbReference>
<organism evidence="16 17">
    <name type="scientific">Saxibacter everestensis</name>
    <dbReference type="NCBI Taxonomy" id="2909229"/>
    <lineage>
        <taxon>Bacteria</taxon>
        <taxon>Bacillati</taxon>
        <taxon>Actinomycetota</taxon>
        <taxon>Actinomycetes</taxon>
        <taxon>Micrococcales</taxon>
        <taxon>Brevibacteriaceae</taxon>
        <taxon>Saxibacter</taxon>
    </lineage>
</organism>
<accession>A0ABY8QXS2</accession>
<keyword evidence="9" id="KW-0460">Magnesium</keyword>
<dbReference type="PANTHER" id="PTHR20858">
    <property type="entry name" value="PHOSPHOMETHYLPYRIMIDINE KINASE"/>
    <property type="match status" value="1"/>
</dbReference>
<dbReference type="Gene3D" id="3.40.1190.20">
    <property type="match status" value="1"/>
</dbReference>
<keyword evidence="6" id="KW-0547">Nucleotide-binding</keyword>
<dbReference type="InterPro" id="IPR004399">
    <property type="entry name" value="HMP/HMP-P_kinase_dom"/>
</dbReference>
<evidence type="ECO:0000256" key="1">
    <source>
        <dbReference type="ARBA" id="ARBA00003848"/>
    </source>
</evidence>
<evidence type="ECO:0000256" key="10">
    <source>
        <dbReference type="ARBA" id="ARBA00042307"/>
    </source>
</evidence>
<dbReference type="EMBL" id="CP090958">
    <property type="protein sequence ID" value="WGW13698.1"/>
    <property type="molecule type" value="Genomic_DNA"/>
</dbReference>
<dbReference type="NCBIfam" id="TIGR00097">
    <property type="entry name" value="HMP-P_kinase"/>
    <property type="match status" value="1"/>
</dbReference>
<dbReference type="Pfam" id="PF08543">
    <property type="entry name" value="Phos_pyr_kin"/>
    <property type="match status" value="1"/>
</dbReference>
<evidence type="ECO:0000256" key="9">
    <source>
        <dbReference type="ARBA" id="ARBA00022842"/>
    </source>
</evidence>
<evidence type="ECO:0000256" key="5">
    <source>
        <dbReference type="ARBA" id="ARBA00022723"/>
    </source>
</evidence>
<dbReference type="InterPro" id="IPR013749">
    <property type="entry name" value="PM/HMP-P_kinase-1"/>
</dbReference>
<dbReference type="RefSeq" id="WP_349640521.1">
    <property type="nucleotide sequence ID" value="NZ_CP090958.1"/>
</dbReference>
<dbReference type="SUPFAM" id="SSF53613">
    <property type="entry name" value="Ribokinase-like"/>
    <property type="match status" value="1"/>
</dbReference>
<name>A0ABY8QXS2_9MICO</name>
<proteinExistence type="inferred from homology"/>
<keyword evidence="5" id="KW-0479">Metal-binding</keyword>
<evidence type="ECO:0000256" key="14">
    <source>
        <dbReference type="ARBA" id="ARBA00049293"/>
    </source>
</evidence>
<evidence type="ECO:0000256" key="6">
    <source>
        <dbReference type="ARBA" id="ARBA00022741"/>
    </source>
</evidence>
<sequence>MVKRALTVAGSDTSGGAGIQADLKVFEEHGIFGTTALTSIVTYDPANELHHDIDFVDSAVIEKQLTSAFALHAFDGVKSGMLGSTETVTLLAAALHRAEGVRYVLDPVLVCKGQGMMVDLKQAFLDELLPQASVVTPNLQEAAALVGAESIDTVNEMRDVARELHSRGAKAVMVKGGARLAGNQAVDVLYDGEEFTVFTSPKLGDLMVNGAGCSLAAAITSELALGSDVRTAVERAKAFVTHAIAGHISNASSVDSVYHAAARLSPSEDVNVQRQ</sequence>
<dbReference type="CDD" id="cd01169">
    <property type="entry name" value="HMPP_kinase"/>
    <property type="match status" value="1"/>
</dbReference>
<evidence type="ECO:0000313" key="17">
    <source>
        <dbReference type="Proteomes" id="UP001209083"/>
    </source>
</evidence>
<dbReference type="GO" id="GO:0008902">
    <property type="term" value="F:hydroxymethylpyrimidine kinase activity"/>
    <property type="evidence" value="ECO:0007669"/>
    <property type="project" value="UniProtKB-EC"/>
</dbReference>